<feature type="region of interest" description="Disordered" evidence="1">
    <location>
        <begin position="176"/>
        <end position="196"/>
    </location>
</feature>
<evidence type="ECO:0000256" key="2">
    <source>
        <dbReference type="SAM" id="Phobius"/>
    </source>
</evidence>
<keyword evidence="2" id="KW-0812">Transmembrane</keyword>
<comment type="caution">
    <text evidence="3">The sequence shown here is derived from an EMBL/GenBank/DDBJ whole genome shotgun (WGS) entry which is preliminary data.</text>
</comment>
<keyword evidence="4" id="KW-1185">Reference proteome</keyword>
<evidence type="ECO:0000256" key="1">
    <source>
        <dbReference type="SAM" id="MobiDB-lite"/>
    </source>
</evidence>
<feature type="transmembrane region" description="Helical" evidence="2">
    <location>
        <begin position="73"/>
        <end position="96"/>
    </location>
</feature>
<name>A0A7J7IU42_BUGNE</name>
<keyword evidence="2" id="KW-0472">Membrane</keyword>
<gene>
    <name evidence="3" type="ORF">EB796_024944</name>
</gene>
<dbReference type="EMBL" id="VXIV02003474">
    <property type="protein sequence ID" value="KAF6016748.1"/>
    <property type="molecule type" value="Genomic_DNA"/>
</dbReference>
<accession>A0A7J7IU42</accession>
<sequence>MVLIVMIGYLYILSKSNNGVIERYFMNNLVFYYSAKSVTITWTIKWDSSITLSTTIPITTLSETSPCAGINRAALGGGLAGGCLLLIITAGVAFHLGKLKGIRSQAHTGTDNSPYTELSVTRINNSPYAELSVTRTDNSPYIDMSAARTDNSTYTKMSVTRMDDHNYDSLDISQRQTANTDNDEAPSGQTYINIRS</sequence>
<dbReference type="Proteomes" id="UP000593567">
    <property type="component" value="Unassembled WGS sequence"/>
</dbReference>
<evidence type="ECO:0000313" key="4">
    <source>
        <dbReference type="Proteomes" id="UP000593567"/>
    </source>
</evidence>
<proteinExistence type="predicted"/>
<protein>
    <submittedName>
        <fullName evidence="3">Uncharacterized protein</fullName>
    </submittedName>
</protein>
<evidence type="ECO:0000313" key="3">
    <source>
        <dbReference type="EMBL" id="KAF6016748.1"/>
    </source>
</evidence>
<feature type="compositionally biased region" description="Polar residues" evidence="1">
    <location>
        <begin position="187"/>
        <end position="196"/>
    </location>
</feature>
<reference evidence="3" key="1">
    <citation type="submission" date="2020-06" db="EMBL/GenBank/DDBJ databases">
        <title>Draft genome of Bugula neritina, a colonial animal packing powerful symbionts and potential medicines.</title>
        <authorList>
            <person name="Rayko M."/>
        </authorList>
    </citation>
    <scope>NUCLEOTIDE SEQUENCE [LARGE SCALE GENOMIC DNA]</scope>
    <source>
        <strain evidence="3">Kwan_BN1</strain>
    </source>
</reference>
<organism evidence="3 4">
    <name type="scientific">Bugula neritina</name>
    <name type="common">Brown bryozoan</name>
    <name type="synonym">Sertularia neritina</name>
    <dbReference type="NCBI Taxonomy" id="10212"/>
    <lineage>
        <taxon>Eukaryota</taxon>
        <taxon>Metazoa</taxon>
        <taxon>Spiralia</taxon>
        <taxon>Lophotrochozoa</taxon>
        <taxon>Bryozoa</taxon>
        <taxon>Gymnolaemata</taxon>
        <taxon>Cheilostomatida</taxon>
        <taxon>Flustrina</taxon>
        <taxon>Buguloidea</taxon>
        <taxon>Bugulidae</taxon>
        <taxon>Bugula</taxon>
    </lineage>
</organism>
<dbReference type="AlphaFoldDB" id="A0A7J7IU42"/>
<keyword evidence="2" id="KW-1133">Transmembrane helix</keyword>